<dbReference type="InterPro" id="IPR036291">
    <property type="entry name" value="NAD(P)-bd_dom_sf"/>
</dbReference>
<dbReference type="EMBL" id="BSOH01000027">
    <property type="protein sequence ID" value="GLR19394.1"/>
    <property type="molecule type" value="Genomic_DNA"/>
</dbReference>
<dbReference type="InterPro" id="IPR003781">
    <property type="entry name" value="CoA-bd"/>
</dbReference>
<dbReference type="RefSeq" id="WP_235291907.1">
    <property type="nucleotide sequence ID" value="NZ_BSOH01000027.1"/>
</dbReference>
<evidence type="ECO:0000313" key="2">
    <source>
        <dbReference type="EMBL" id="GLR19394.1"/>
    </source>
</evidence>
<dbReference type="Gene3D" id="3.40.50.720">
    <property type="entry name" value="NAD(P)-binding Rossmann-like Domain"/>
    <property type="match status" value="1"/>
</dbReference>
<dbReference type="SUPFAM" id="SSF51735">
    <property type="entry name" value="NAD(P)-binding Rossmann-fold domains"/>
    <property type="match status" value="1"/>
</dbReference>
<feature type="domain" description="CoA-binding" evidence="1">
    <location>
        <begin position="7"/>
        <end position="116"/>
    </location>
</feature>
<reference evidence="2" key="1">
    <citation type="journal article" date="2014" name="Int. J. Syst. Evol. Microbiol.">
        <title>Complete genome sequence of Corynebacterium casei LMG S-19264T (=DSM 44701T), isolated from a smear-ripened cheese.</title>
        <authorList>
            <consortium name="US DOE Joint Genome Institute (JGI-PGF)"/>
            <person name="Walter F."/>
            <person name="Albersmeier A."/>
            <person name="Kalinowski J."/>
            <person name="Ruckert C."/>
        </authorList>
    </citation>
    <scope>NUCLEOTIDE SEQUENCE</scope>
    <source>
        <strain evidence="2">NBRC 108769</strain>
    </source>
</reference>
<sequence length="127" mass="14395">MNEQYKTMVVGASLKPYRYSHRAVRILKLNDYEVIPLGLSEGEIDGIKILNGEPEISDIHTVSMYLNADHQPPLYDYILELNPKRIIFNPGAENSELYKMASEKGILCDNACTLVLLSTGQYEEMKV</sequence>
<protein>
    <submittedName>
        <fullName evidence="2">CoA-binding protein</fullName>
    </submittedName>
</protein>
<keyword evidence="3" id="KW-1185">Reference proteome</keyword>
<organism evidence="2 3">
    <name type="scientific">Portibacter lacus</name>
    <dbReference type="NCBI Taxonomy" id="1099794"/>
    <lineage>
        <taxon>Bacteria</taxon>
        <taxon>Pseudomonadati</taxon>
        <taxon>Bacteroidota</taxon>
        <taxon>Saprospiria</taxon>
        <taxon>Saprospirales</taxon>
        <taxon>Haliscomenobacteraceae</taxon>
        <taxon>Portibacter</taxon>
    </lineage>
</organism>
<comment type="caution">
    <text evidence="2">The sequence shown here is derived from an EMBL/GenBank/DDBJ whole genome shotgun (WGS) entry which is preliminary data.</text>
</comment>
<gene>
    <name evidence="2" type="ORF">GCM10007940_40100</name>
</gene>
<dbReference type="Pfam" id="PF13380">
    <property type="entry name" value="CoA_binding_2"/>
    <property type="match status" value="1"/>
</dbReference>
<dbReference type="Proteomes" id="UP001156666">
    <property type="component" value="Unassembled WGS sequence"/>
</dbReference>
<accession>A0AA37WHI4</accession>
<name>A0AA37WHI4_9BACT</name>
<proteinExistence type="predicted"/>
<reference evidence="2" key="2">
    <citation type="submission" date="2023-01" db="EMBL/GenBank/DDBJ databases">
        <title>Draft genome sequence of Portibacter lacus strain NBRC 108769.</title>
        <authorList>
            <person name="Sun Q."/>
            <person name="Mori K."/>
        </authorList>
    </citation>
    <scope>NUCLEOTIDE SEQUENCE</scope>
    <source>
        <strain evidence="2">NBRC 108769</strain>
    </source>
</reference>
<evidence type="ECO:0000259" key="1">
    <source>
        <dbReference type="Pfam" id="PF13380"/>
    </source>
</evidence>
<evidence type="ECO:0000313" key="3">
    <source>
        <dbReference type="Proteomes" id="UP001156666"/>
    </source>
</evidence>
<dbReference type="AlphaFoldDB" id="A0AA37WHI4"/>